<dbReference type="EMBL" id="VDMP01000023">
    <property type="protein sequence ID" value="TNM40470.1"/>
    <property type="molecule type" value="Genomic_DNA"/>
</dbReference>
<dbReference type="Gene3D" id="3.30.470.20">
    <property type="entry name" value="ATP-grasp fold, B domain"/>
    <property type="match status" value="1"/>
</dbReference>
<reference evidence="2 3" key="1">
    <citation type="journal article" date="2016" name="Int. J. Syst. Evol. Microbiol.">
        <title>Nocardioides albidus sp. nov., an actinobacterium isolated from garden soil.</title>
        <authorList>
            <person name="Singh H."/>
            <person name="Du J."/>
            <person name="Trinh H."/>
            <person name="Won K."/>
            <person name="Yang J.E."/>
            <person name="Yin C."/>
            <person name="Kook M."/>
            <person name="Yi T.H."/>
        </authorList>
    </citation>
    <scope>NUCLEOTIDE SEQUENCE [LARGE SCALE GENOMIC DNA]</scope>
    <source>
        <strain evidence="2 3">CCTCC AB 2015297</strain>
    </source>
</reference>
<dbReference type="AlphaFoldDB" id="A0A5C4VX33"/>
<dbReference type="InterPro" id="IPR013651">
    <property type="entry name" value="ATP-grasp_RimK-type"/>
</dbReference>
<evidence type="ECO:0000313" key="3">
    <source>
        <dbReference type="Proteomes" id="UP000313231"/>
    </source>
</evidence>
<keyword evidence="3" id="KW-1185">Reference proteome</keyword>
<name>A0A5C4VX33_9ACTN</name>
<dbReference type="Pfam" id="PF08443">
    <property type="entry name" value="RimK"/>
    <property type="match status" value="1"/>
</dbReference>
<accession>A0A5C4VX33</accession>
<feature type="domain" description="ATP-grasp fold RimK-type" evidence="1">
    <location>
        <begin position="128"/>
        <end position="255"/>
    </location>
</feature>
<dbReference type="Proteomes" id="UP000313231">
    <property type="component" value="Unassembled WGS sequence"/>
</dbReference>
<proteinExistence type="predicted"/>
<dbReference type="RefSeq" id="WP_139622816.1">
    <property type="nucleotide sequence ID" value="NZ_VDMP01000023.1"/>
</dbReference>
<evidence type="ECO:0000259" key="1">
    <source>
        <dbReference type="Pfam" id="PF08443"/>
    </source>
</evidence>
<comment type="caution">
    <text evidence="2">The sequence shown here is derived from an EMBL/GenBank/DDBJ whole genome shotgun (WGS) entry which is preliminary data.</text>
</comment>
<evidence type="ECO:0000313" key="2">
    <source>
        <dbReference type="EMBL" id="TNM40470.1"/>
    </source>
</evidence>
<sequence>MTSLLLATFDLMPDGESGGSGLVAALAARGVPARWASWSDPAVDWAAADLVAVRSTWDYHRRLPDFLAWAREVEGATSLLNGAEVFAWNADKAYLVELADAVPTVPTALLDDADLAGGLAKALDRWGSVVVKPRTGAGGVGVVVAERMSDPRLEGLVAGPWIVQPVVESVRTSGESSVYVFDGVAVAQVDKRAAAGEVRVHELYGGRSDVVPLDPERADVAVAAVRSAAAGRGADLAYARVDLMAWDGAWVVSELELIEPGLYLDVAPGVAEPFADLVAGRLGVS</sequence>
<dbReference type="OrthoDB" id="3373978at2"/>
<dbReference type="SUPFAM" id="SSF56059">
    <property type="entry name" value="Glutathione synthetase ATP-binding domain-like"/>
    <property type="match status" value="1"/>
</dbReference>
<protein>
    <recommendedName>
        <fullName evidence="1">ATP-grasp fold RimK-type domain-containing protein</fullName>
    </recommendedName>
</protein>
<dbReference type="PANTHER" id="PTHR39217:SF1">
    <property type="entry name" value="GLUTATHIONE SYNTHETASE"/>
    <property type="match status" value="1"/>
</dbReference>
<dbReference type="PANTHER" id="PTHR39217">
    <property type="match status" value="1"/>
</dbReference>
<gene>
    <name evidence="2" type="ORF">FHP29_10495</name>
</gene>
<dbReference type="InterPro" id="IPR053191">
    <property type="entry name" value="DcsG_Biosynth_Enzyme"/>
</dbReference>
<organism evidence="2 3">
    <name type="scientific">Nocardioides albidus</name>
    <dbReference type="NCBI Taxonomy" id="1517589"/>
    <lineage>
        <taxon>Bacteria</taxon>
        <taxon>Bacillati</taxon>
        <taxon>Actinomycetota</taxon>
        <taxon>Actinomycetes</taxon>
        <taxon>Propionibacteriales</taxon>
        <taxon>Nocardioidaceae</taxon>
        <taxon>Nocardioides</taxon>
    </lineage>
</organism>